<dbReference type="STRING" id="1798512.A3A39_02785"/>
<gene>
    <name evidence="1" type="ORF">A3A39_02785</name>
</gene>
<organism evidence="1 2">
    <name type="scientific">Candidatus Kaiserbacteria bacterium RIFCSPLOWO2_01_FULL_54_13</name>
    <dbReference type="NCBI Taxonomy" id="1798512"/>
    <lineage>
        <taxon>Bacteria</taxon>
        <taxon>Candidatus Kaiseribacteriota</taxon>
    </lineage>
</organism>
<evidence type="ECO:0000313" key="1">
    <source>
        <dbReference type="EMBL" id="OGG80090.1"/>
    </source>
</evidence>
<protein>
    <submittedName>
        <fullName evidence="1">Uncharacterized protein</fullName>
    </submittedName>
</protein>
<dbReference type="EMBL" id="MFLZ01000013">
    <property type="protein sequence ID" value="OGG80090.1"/>
    <property type="molecule type" value="Genomic_DNA"/>
</dbReference>
<dbReference type="AlphaFoldDB" id="A0A1F6F2K4"/>
<comment type="caution">
    <text evidence="1">The sequence shown here is derived from an EMBL/GenBank/DDBJ whole genome shotgun (WGS) entry which is preliminary data.</text>
</comment>
<reference evidence="1 2" key="1">
    <citation type="journal article" date="2016" name="Nat. Commun.">
        <title>Thousands of microbial genomes shed light on interconnected biogeochemical processes in an aquifer system.</title>
        <authorList>
            <person name="Anantharaman K."/>
            <person name="Brown C.T."/>
            <person name="Hug L.A."/>
            <person name="Sharon I."/>
            <person name="Castelle C.J."/>
            <person name="Probst A.J."/>
            <person name="Thomas B.C."/>
            <person name="Singh A."/>
            <person name="Wilkins M.J."/>
            <person name="Karaoz U."/>
            <person name="Brodie E.L."/>
            <person name="Williams K.H."/>
            <person name="Hubbard S.S."/>
            <person name="Banfield J.F."/>
        </authorList>
    </citation>
    <scope>NUCLEOTIDE SEQUENCE [LARGE SCALE GENOMIC DNA]</scope>
</reference>
<proteinExistence type="predicted"/>
<sequence>MSDESVEPKKTRARLLLWLRGPLAEKQIETQKVRVGKREYEYPSPEAVDAELLKMSTMMSGRDAFERLAFERFSERLVGKMKEGRAALILAGQHAERNYRQEGQAHWSDSDLRIARGLFKDAQSILNAYWSQDPEEMREIFDDRSPKDTTH</sequence>
<name>A0A1F6F2K4_9BACT</name>
<dbReference type="Proteomes" id="UP000177372">
    <property type="component" value="Unassembled WGS sequence"/>
</dbReference>
<evidence type="ECO:0000313" key="2">
    <source>
        <dbReference type="Proteomes" id="UP000177372"/>
    </source>
</evidence>
<accession>A0A1F6F2K4</accession>